<sequence length="346" mass="38519">MISLQDTEQADPATSTGPSLGVLELGILISSVLYGISLVQIYDYYAASFKNDKVFLKITVGFLGIMETIHSVGLWIYLYGQTVSNFGDPEALGRIDWTIRVPIVATAMVCFVVQLFFAYRVYVFAHGQTYFILFTLASLTRMGLTIGLAAQPISQIDTLISKFWWLIIAGAIVGAVIDMANTVALCLYLKINQTEMWSTKELVNKLVLWTIETGLLTSNLDHFYATQLDLDILLYPVSQVILQRHACIVSAFNIAFQSIILNKGHTTHNRLNRRISLRTAKAKGHIHPSVIGPRDHGSEGSDLHELEVRVEMNIERMQDPASNASRPLSLNRNLKQESSDLSLKGN</sequence>
<evidence type="ECO:0000313" key="5">
    <source>
        <dbReference type="Proteomes" id="UP000559256"/>
    </source>
</evidence>
<dbReference type="Proteomes" id="UP000559256">
    <property type="component" value="Unassembled WGS sequence"/>
</dbReference>
<dbReference type="PANTHER" id="PTHR40465">
    <property type="entry name" value="CHROMOSOME 1, WHOLE GENOME SHOTGUN SEQUENCE"/>
    <property type="match status" value="1"/>
</dbReference>
<dbReference type="OrthoDB" id="2929525at2759"/>
<proteinExistence type="predicted"/>
<feature type="transmembrane region" description="Helical" evidence="2">
    <location>
        <begin position="54"/>
        <end position="77"/>
    </location>
</feature>
<dbReference type="EMBL" id="JAACJM010000199">
    <property type="protein sequence ID" value="KAF5338183.1"/>
    <property type="molecule type" value="Genomic_DNA"/>
</dbReference>
<keyword evidence="2" id="KW-0812">Transmembrane</keyword>
<dbReference type="InterPro" id="IPR045339">
    <property type="entry name" value="DUF6534"/>
</dbReference>
<keyword evidence="2" id="KW-0472">Membrane</keyword>
<dbReference type="AlphaFoldDB" id="A0A8H5CCD8"/>
<keyword evidence="5" id="KW-1185">Reference proteome</keyword>
<accession>A0A8H5CCD8</accession>
<evidence type="ECO:0000256" key="2">
    <source>
        <dbReference type="SAM" id="Phobius"/>
    </source>
</evidence>
<evidence type="ECO:0000313" key="4">
    <source>
        <dbReference type="EMBL" id="KAF5338183.1"/>
    </source>
</evidence>
<feature type="domain" description="DUF6534" evidence="3">
    <location>
        <begin position="175"/>
        <end position="222"/>
    </location>
</feature>
<feature type="region of interest" description="Disordered" evidence="1">
    <location>
        <begin position="317"/>
        <end position="346"/>
    </location>
</feature>
<keyword evidence="2" id="KW-1133">Transmembrane helix</keyword>
<feature type="transmembrane region" description="Helical" evidence="2">
    <location>
        <begin position="20"/>
        <end position="42"/>
    </location>
</feature>
<feature type="transmembrane region" description="Helical" evidence="2">
    <location>
        <begin position="163"/>
        <end position="189"/>
    </location>
</feature>
<comment type="caution">
    <text evidence="4">The sequence shown here is derived from an EMBL/GenBank/DDBJ whole genome shotgun (WGS) entry which is preliminary data.</text>
</comment>
<dbReference type="Pfam" id="PF20152">
    <property type="entry name" value="DUF6534"/>
    <property type="match status" value="1"/>
</dbReference>
<gene>
    <name evidence="4" type="ORF">D9758_014711</name>
</gene>
<feature type="compositionally biased region" description="Polar residues" evidence="1">
    <location>
        <begin position="320"/>
        <end position="333"/>
    </location>
</feature>
<feature type="transmembrane region" description="Helical" evidence="2">
    <location>
        <begin position="97"/>
        <end position="118"/>
    </location>
</feature>
<protein>
    <recommendedName>
        <fullName evidence="3">DUF6534 domain-containing protein</fullName>
    </recommendedName>
</protein>
<reference evidence="4 5" key="1">
    <citation type="journal article" date="2020" name="ISME J.">
        <title>Uncovering the hidden diversity of litter-decomposition mechanisms in mushroom-forming fungi.</title>
        <authorList>
            <person name="Floudas D."/>
            <person name="Bentzer J."/>
            <person name="Ahren D."/>
            <person name="Johansson T."/>
            <person name="Persson P."/>
            <person name="Tunlid A."/>
        </authorList>
    </citation>
    <scope>NUCLEOTIDE SEQUENCE [LARGE SCALE GENOMIC DNA]</scope>
    <source>
        <strain evidence="4 5">CBS 291.85</strain>
    </source>
</reference>
<evidence type="ECO:0000256" key="1">
    <source>
        <dbReference type="SAM" id="MobiDB-lite"/>
    </source>
</evidence>
<feature type="transmembrane region" description="Helical" evidence="2">
    <location>
        <begin position="130"/>
        <end position="151"/>
    </location>
</feature>
<evidence type="ECO:0000259" key="3">
    <source>
        <dbReference type="Pfam" id="PF20152"/>
    </source>
</evidence>
<dbReference type="PANTHER" id="PTHR40465:SF1">
    <property type="entry name" value="DUF6534 DOMAIN-CONTAINING PROTEIN"/>
    <property type="match status" value="1"/>
</dbReference>
<organism evidence="4 5">
    <name type="scientific">Tetrapyrgos nigripes</name>
    <dbReference type="NCBI Taxonomy" id="182062"/>
    <lineage>
        <taxon>Eukaryota</taxon>
        <taxon>Fungi</taxon>
        <taxon>Dikarya</taxon>
        <taxon>Basidiomycota</taxon>
        <taxon>Agaricomycotina</taxon>
        <taxon>Agaricomycetes</taxon>
        <taxon>Agaricomycetidae</taxon>
        <taxon>Agaricales</taxon>
        <taxon>Marasmiineae</taxon>
        <taxon>Marasmiaceae</taxon>
        <taxon>Tetrapyrgos</taxon>
    </lineage>
</organism>
<name>A0A8H5CCD8_9AGAR</name>